<comment type="catalytic activity">
    <reaction evidence="3">
        <text>a 1,2-diacyl-sn-glycero-3-phospho-(1D-myo-inositol 4-phosphate) + H2O = a 1,2-diacyl-sn-glycero-3-phospho-(1D-myo-inositol) + phosphate</text>
        <dbReference type="Rhea" id="RHEA:55652"/>
        <dbReference type="ChEBI" id="CHEBI:15377"/>
        <dbReference type="ChEBI" id="CHEBI:43474"/>
        <dbReference type="ChEBI" id="CHEBI:57880"/>
        <dbReference type="ChEBI" id="CHEBI:58178"/>
    </reaction>
    <physiologicalReaction direction="left-to-right" evidence="3">
        <dbReference type="Rhea" id="RHEA:55653"/>
    </physiologicalReaction>
</comment>
<evidence type="ECO:0000256" key="3">
    <source>
        <dbReference type="ARBA" id="ARBA00036807"/>
    </source>
</evidence>
<evidence type="ECO:0000313" key="9">
    <source>
        <dbReference type="EMBL" id="KAL0171166.1"/>
    </source>
</evidence>
<evidence type="ECO:0000256" key="1">
    <source>
        <dbReference type="ARBA" id="ARBA00013038"/>
    </source>
</evidence>
<dbReference type="Pfam" id="PF02383">
    <property type="entry name" value="Syja_N"/>
    <property type="match status" value="1"/>
</dbReference>
<feature type="region of interest" description="Disordered" evidence="7">
    <location>
        <begin position="86"/>
        <end position="112"/>
    </location>
</feature>
<sequence length="112" mass="12853">MDGFQRHFDSQIITYGKQVILNLVNQKGSEKPLEQAFAKMVDSLGNGMIKYVAFDFHKECSRMRWHRLQILVDMVAEMQEEFGRDGSVTAGRDVQKQLHGLSGPNQRHSDRS</sequence>
<evidence type="ECO:0000256" key="6">
    <source>
        <dbReference type="ARBA" id="ARBA00041911"/>
    </source>
</evidence>
<comment type="caution">
    <text evidence="9">The sequence shown here is derived from an EMBL/GenBank/DDBJ whole genome shotgun (WGS) entry which is preliminary data.</text>
</comment>
<reference evidence="9 10" key="1">
    <citation type="submission" date="2024-05" db="EMBL/GenBank/DDBJ databases">
        <title>Genome sequencing and assembly of Indian major carp, Cirrhinus mrigala (Hamilton, 1822).</title>
        <authorList>
            <person name="Mohindra V."/>
            <person name="Chowdhury L.M."/>
            <person name="Lal K."/>
            <person name="Jena J.K."/>
        </authorList>
    </citation>
    <scope>NUCLEOTIDE SEQUENCE [LARGE SCALE GENOMIC DNA]</scope>
    <source>
        <strain evidence="9">CM1030</strain>
        <tissue evidence="9">Blood</tissue>
    </source>
</reference>
<dbReference type="EMBL" id="JAMKFB020000016">
    <property type="protein sequence ID" value="KAL0171166.1"/>
    <property type="molecule type" value="Genomic_DNA"/>
</dbReference>
<evidence type="ECO:0000259" key="8">
    <source>
        <dbReference type="PROSITE" id="PS50275"/>
    </source>
</evidence>
<dbReference type="AlphaFoldDB" id="A0ABD0PE57"/>
<proteinExistence type="predicted"/>
<dbReference type="Proteomes" id="UP001529510">
    <property type="component" value="Unassembled WGS sequence"/>
</dbReference>
<dbReference type="EC" id="3.1.3.64" evidence="1"/>
<dbReference type="InterPro" id="IPR002013">
    <property type="entry name" value="SAC_dom"/>
</dbReference>
<evidence type="ECO:0000256" key="5">
    <source>
        <dbReference type="ARBA" id="ARBA00041396"/>
    </source>
</evidence>
<name>A0ABD0PE57_CIRMR</name>
<dbReference type="GO" id="GO:0004438">
    <property type="term" value="F:phosphatidylinositol-3-phosphate phosphatase activity"/>
    <property type="evidence" value="ECO:0007669"/>
    <property type="project" value="UniProtKB-EC"/>
</dbReference>
<protein>
    <recommendedName>
        <fullName evidence="4">Phosphatidylinositol-3-phosphatase SAC1</fullName>
        <ecNumber evidence="1">3.1.3.64</ecNumber>
    </recommendedName>
    <alternativeName>
        <fullName evidence="6">Phosphatidylinositol-4-phosphate phosphatase</fullName>
    </alternativeName>
    <alternativeName>
        <fullName evidence="5">Suppressor of actin mutations 1-like protein</fullName>
    </alternativeName>
</protein>
<dbReference type="PANTHER" id="PTHR45662">
    <property type="entry name" value="PHOSPHATIDYLINOSITIDE PHOSPHATASE SAC1"/>
    <property type="match status" value="1"/>
</dbReference>
<comment type="catalytic activity">
    <reaction evidence="2">
        <text>a 1,2-diacyl-sn-glycero-3-phospho-(1D-myo-inositol-3-phosphate) + H2O = a 1,2-diacyl-sn-glycero-3-phospho-(1D-myo-inositol) + phosphate</text>
        <dbReference type="Rhea" id="RHEA:12316"/>
        <dbReference type="ChEBI" id="CHEBI:15377"/>
        <dbReference type="ChEBI" id="CHEBI:43474"/>
        <dbReference type="ChEBI" id="CHEBI:57880"/>
        <dbReference type="ChEBI" id="CHEBI:58088"/>
        <dbReference type="EC" id="3.1.3.64"/>
    </reaction>
    <physiologicalReaction direction="left-to-right" evidence="2">
        <dbReference type="Rhea" id="RHEA:12317"/>
    </physiologicalReaction>
</comment>
<accession>A0ABD0PE57</accession>
<evidence type="ECO:0000256" key="4">
    <source>
        <dbReference type="ARBA" id="ARBA00040795"/>
    </source>
</evidence>
<evidence type="ECO:0000313" key="10">
    <source>
        <dbReference type="Proteomes" id="UP001529510"/>
    </source>
</evidence>
<evidence type="ECO:0000256" key="2">
    <source>
        <dbReference type="ARBA" id="ARBA00036631"/>
    </source>
</evidence>
<feature type="domain" description="SAC" evidence="8">
    <location>
        <begin position="1"/>
        <end position="112"/>
    </location>
</feature>
<dbReference type="PANTHER" id="PTHR45662:SF2">
    <property type="entry name" value="PHOSPHATIDYLINOSITOL-3-PHOSPHATASE SAC1"/>
    <property type="match status" value="1"/>
</dbReference>
<keyword evidence="10" id="KW-1185">Reference proteome</keyword>
<gene>
    <name evidence="9" type="ORF">M9458_031477</name>
</gene>
<dbReference type="PROSITE" id="PS50275">
    <property type="entry name" value="SAC"/>
    <property type="match status" value="1"/>
</dbReference>
<organism evidence="9 10">
    <name type="scientific">Cirrhinus mrigala</name>
    <name type="common">Mrigala</name>
    <dbReference type="NCBI Taxonomy" id="683832"/>
    <lineage>
        <taxon>Eukaryota</taxon>
        <taxon>Metazoa</taxon>
        <taxon>Chordata</taxon>
        <taxon>Craniata</taxon>
        <taxon>Vertebrata</taxon>
        <taxon>Euteleostomi</taxon>
        <taxon>Actinopterygii</taxon>
        <taxon>Neopterygii</taxon>
        <taxon>Teleostei</taxon>
        <taxon>Ostariophysi</taxon>
        <taxon>Cypriniformes</taxon>
        <taxon>Cyprinidae</taxon>
        <taxon>Labeoninae</taxon>
        <taxon>Labeonini</taxon>
        <taxon>Cirrhinus</taxon>
    </lineage>
</organism>
<evidence type="ECO:0000256" key="7">
    <source>
        <dbReference type="SAM" id="MobiDB-lite"/>
    </source>
</evidence>